<feature type="domain" description="Gfo/Idh/MocA-like oxidoreductase N-terminal" evidence="4">
    <location>
        <begin position="19"/>
        <end position="140"/>
    </location>
</feature>
<evidence type="ECO:0000313" key="7">
    <source>
        <dbReference type="Proteomes" id="UP001057498"/>
    </source>
</evidence>
<evidence type="ECO:0000313" key="6">
    <source>
        <dbReference type="EMBL" id="BDI05167.1"/>
    </source>
</evidence>
<dbReference type="InterPro" id="IPR036291">
    <property type="entry name" value="NAD(P)-bd_dom_sf"/>
</dbReference>
<dbReference type="RefSeq" id="WP_251973226.1">
    <property type="nucleotide sequence ID" value="NZ_AP025730.1"/>
</dbReference>
<accession>A0ABN6PM91</accession>
<evidence type="ECO:0000259" key="4">
    <source>
        <dbReference type="Pfam" id="PF01408"/>
    </source>
</evidence>
<organism evidence="6 7">
    <name type="scientific">Sphaerotilus microaerophilus</name>
    <dbReference type="NCBI Taxonomy" id="2914710"/>
    <lineage>
        <taxon>Bacteria</taxon>
        <taxon>Pseudomonadati</taxon>
        <taxon>Pseudomonadota</taxon>
        <taxon>Betaproteobacteria</taxon>
        <taxon>Burkholderiales</taxon>
        <taxon>Sphaerotilaceae</taxon>
        <taxon>Sphaerotilus</taxon>
    </lineage>
</organism>
<feature type="compositionally biased region" description="Basic and acidic residues" evidence="3">
    <location>
        <begin position="277"/>
        <end position="288"/>
    </location>
</feature>
<dbReference type="InterPro" id="IPR055170">
    <property type="entry name" value="GFO_IDH_MocA-like_dom"/>
</dbReference>
<gene>
    <name evidence="6" type="ORF">CATMQ487_21370</name>
</gene>
<comment type="similarity">
    <text evidence="1">Belongs to the Gfo/Idh/MocA family.</text>
</comment>
<protein>
    <submittedName>
        <fullName evidence="6">Oxidoreductase</fullName>
    </submittedName>
</protein>
<reference evidence="6" key="1">
    <citation type="submission" date="2022-04" db="EMBL/GenBank/DDBJ databases">
        <title>Whole genome sequence of Sphaerotilus sp. FB-5.</title>
        <authorList>
            <person name="Takeda M."/>
            <person name="Narihara S."/>
            <person name="Akimoto M."/>
            <person name="Akimoto R."/>
            <person name="Nishiyashiki S."/>
            <person name="Murakami T."/>
        </authorList>
    </citation>
    <scope>NUCLEOTIDE SEQUENCE</scope>
    <source>
        <strain evidence="6">FB-5</strain>
    </source>
</reference>
<dbReference type="InterPro" id="IPR000683">
    <property type="entry name" value="Gfo/Idh/MocA-like_OxRdtase_N"/>
</dbReference>
<name>A0ABN6PM91_9BURK</name>
<evidence type="ECO:0000256" key="1">
    <source>
        <dbReference type="ARBA" id="ARBA00010928"/>
    </source>
</evidence>
<dbReference type="Gene3D" id="3.40.50.720">
    <property type="entry name" value="NAD(P)-binding Rossmann-like Domain"/>
    <property type="match status" value="1"/>
</dbReference>
<keyword evidence="7" id="KW-1185">Reference proteome</keyword>
<feature type="domain" description="GFO/IDH/MocA-like oxidoreductase" evidence="5">
    <location>
        <begin position="149"/>
        <end position="266"/>
    </location>
</feature>
<dbReference type="Proteomes" id="UP001057498">
    <property type="component" value="Chromosome"/>
</dbReference>
<dbReference type="EMBL" id="AP025730">
    <property type="protein sequence ID" value="BDI05167.1"/>
    <property type="molecule type" value="Genomic_DNA"/>
</dbReference>
<evidence type="ECO:0000259" key="5">
    <source>
        <dbReference type="Pfam" id="PF22725"/>
    </source>
</evidence>
<evidence type="ECO:0000256" key="3">
    <source>
        <dbReference type="SAM" id="MobiDB-lite"/>
    </source>
</evidence>
<dbReference type="Pfam" id="PF01408">
    <property type="entry name" value="GFO_IDH_MocA"/>
    <property type="match status" value="1"/>
</dbReference>
<dbReference type="NCBIfam" id="NF008607">
    <property type="entry name" value="PRK11579.1"/>
    <property type="match status" value="1"/>
</dbReference>
<dbReference type="PANTHER" id="PTHR43708:SF5">
    <property type="entry name" value="CONSERVED EXPRESSED OXIDOREDUCTASE (EUROFUNG)-RELATED"/>
    <property type="match status" value="1"/>
</dbReference>
<evidence type="ECO:0000256" key="2">
    <source>
        <dbReference type="ARBA" id="ARBA00023002"/>
    </source>
</evidence>
<dbReference type="SUPFAM" id="SSF51735">
    <property type="entry name" value="NAD(P)-binding Rossmann-fold domains"/>
    <property type="match status" value="1"/>
</dbReference>
<dbReference type="SUPFAM" id="SSF55347">
    <property type="entry name" value="Glyceraldehyde-3-phosphate dehydrogenase-like, C-terminal domain"/>
    <property type="match status" value="1"/>
</dbReference>
<sequence length="391" mass="41733">MAPDASPSPTLIPTTARPLRVGLVGWGASSQVFHAPLITTTPGLELVGVVCRRPEVGLAARSVLGEAVQVHAEPQALFERGDVDLVVIPTPNDSHHPLALAALRAGKAVVVDKPFTLDAAQARELIDEAERRQCLLSVFHNRRWDGDLLTARALLRSGRLGRLVHASLHFDRYRPVVPARWREAGGPGSGLWMDLGPHLLDQALQLFGAPVAIAADLACMRDGAVADDGFHARLRWADGLRADLHASTLAAVPGPRFALHGTLGSWVKQGLDRQEDDLKAGQRPDPARPADWGQDPSAGRLVTAADPQAPSPATVEQPWPNEPGRYPAYYAGIRDALLGLAPNPVPATEALAVMQLLDLGRLSAAERRELPCDGIGLQGPAGMGMVPPNRR</sequence>
<proteinExistence type="inferred from homology"/>
<keyword evidence="2" id="KW-0560">Oxidoreductase</keyword>
<dbReference type="Pfam" id="PF22725">
    <property type="entry name" value="GFO_IDH_MocA_C3"/>
    <property type="match status" value="1"/>
</dbReference>
<feature type="region of interest" description="Disordered" evidence="3">
    <location>
        <begin position="277"/>
        <end position="322"/>
    </location>
</feature>
<dbReference type="Gene3D" id="3.30.360.10">
    <property type="entry name" value="Dihydrodipicolinate Reductase, domain 2"/>
    <property type="match status" value="1"/>
</dbReference>
<dbReference type="InterPro" id="IPR051317">
    <property type="entry name" value="Gfo/Idh/MocA_oxidoreduct"/>
</dbReference>
<dbReference type="PANTHER" id="PTHR43708">
    <property type="entry name" value="CONSERVED EXPRESSED OXIDOREDUCTASE (EUROFUNG)"/>
    <property type="match status" value="1"/>
</dbReference>